<reference evidence="3" key="1">
    <citation type="submission" date="2021-01" db="EMBL/GenBank/DDBJ databases">
        <title>Genome seq and assembly of Tabrizicola sp. KVB23.</title>
        <authorList>
            <person name="Chhetri G."/>
        </authorList>
    </citation>
    <scope>NUCLEOTIDE SEQUENCE</scope>
    <source>
        <strain evidence="3">KVB23</strain>
    </source>
</reference>
<dbReference type="RefSeq" id="WP_202659052.1">
    <property type="nucleotide sequence ID" value="NZ_JAESVP010000003.1"/>
</dbReference>
<dbReference type="Proteomes" id="UP000619033">
    <property type="component" value="Unassembled WGS sequence"/>
</dbReference>
<dbReference type="Gene3D" id="3.10.490.10">
    <property type="entry name" value="Gamma-glutamyl cyclotransferase-like"/>
    <property type="match status" value="1"/>
</dbReference>
<keyword evidence="4" id="KW-1185">Reference proteome</keyword>
<protein>
    <recommendedName>
        <fullName evidence="1">glutathione-specific gamma-glutamylcyclotransferase</fullName>
        <ecNumber evidence="1">4.3.2.7</ecNumber>
    </recommendedName>
</protein>
<dbReference type="PANTHER" id="PTHR12192">
    <property type="entry name" value="CATION TRANSPORT PROTEIN CHAC-RELATED"/>
    <property type="match status" value="1"/>
</dbReference>
<organism evidence="3 4">
    <name type="scientific">Fuscibacter oryzae</name>
    <dbReference type="NCBI Taxonomy" id="2803939"/>
    <lineage>
        <taxon>Bacteria</taxon>
        <taxon>Pseudomonadati</taxon>
        <taxon>Pseudomonadota</taxon>
        <taxon>Alphaproteobacteria</taxon>
        <taxon>Rhodobacterales</taxon>
        <taxon>Paracoccaceae</taxon>
        <taxon>Fuscibacter</taxon>
    </lineage>
</organism>
<dbReference type="GO" id="GO:0061928">
    <property type="term" value="F:glutathione specific gamma-glutamylcyclotransferase activity"/>
    <property type="evidence" value="ECO:0007669"/>
    <property type="project" value="UniProtKB-EC"/>
</dbReference>
<proteinExistence type="predicted"/>
<comment type="caution">
    <text evidence="3">The sequence shown here is derived from an EMBL/GenBank/DDBJ whole genome shotgun (WGS) entry which is preliminary data.</text>
</comment>
<dbReference type="EMBL" id="JAESVP010000003">
    <property type="protein sequence ID" value="MBL4927925.1"/>
    <property type="molecule type" value="Genomic_DNA"/>
</dbReference>
<keyword evidence="2" id="KW-0456">Lyase</keyword>
<evidence type="ECO:0000313" key="3">
    <source>
        <dbReference type="EMBL" id="MBL4927925.1"/>
    </source>
</evidence>
<name>A0A8J7MS51_9RHOB</name>
<gene>
    <name evidence="3" type="ORF">JI744_07390</name>
</gene>
<evidence type="ECO:0000256" key="2">
    <source>
        <dbReference type="ARBA" id="ARBA00023239"/>
    </source>
</evidence>
<dbReference type="EC" id="4.3.2.7" evidence="1"/>
<dbReference type="GO" id="GO:0006751">
    <property type="term" value="P:glutathione catabolic process"/>
    <property type="evidence" value="ECO:0007669"/>
    <property type="project" value="InterPro"/>
</dbReference>
<dbReference type="InterPro" id="IPR006840">
    <property type="entry name" value="ChaC"/>
</dbReference>
<dbReference type="AlphaFoldDB" id="A0A8J7MS51"/>
<sequence>MPQRRMTLTEAHVARTRREVVFDPDSADLRGWTRLDDTAIAEAADVLLAERPAGPLWVFAYGSLIWKPEFTPVRTLPCDAPGWHRAFTIGLTSWRGTPEAPGLMMALMPGGHCRGLALQVAAGEERAALIALITRETPYLELLPSRRWLVVETAEGQLTALTFYAPPLALHLRRGLTQGQTAALIARACGYVGPNSEYVLHTVAALEAHGIHDRSLWRLQKLVAQEIEALEKTSTN</sequence>
<dbReference type="PANTHER" id="PTHR12192:SF2">
    <property type="entry name" value="GLUTATHIONE-SPECIFIC GAMMA-GLUTAMYLCYCLOTRANSFERASE 2"/>
    <property type="match status" value="1"/>
</dbReference>
<evidence type="ECO:0000313" key="4">
    <source>
        <dbReference type="Proteomes" id="UP000619033"/>
    </source>
</evidence>
<accession>A0A8J7MS51</accession>
<evidence type="ECO:0000256" key="1">
    <source>
        <dbReference type="ARBA" id="ARBA00012344"/>
    </source>
</evidence>
<dbReference type="GO" id="GO:0005737">
    <property type="term" value="C:cytoplasm"/>
    <property type="evidence" value="ECO:0007669"/>
    <property type="project" value="TreeGrafter"/>
</dbReference>
<dbReference type="Pfam" id="PF04752">
    <property type="entry name" value="ChaC"/>
    <property type="match status" value="1"/>
</dbReference>